<name>A0A078FHV6_BRANA</name>
<feature type="compositionally biased region" description="Polar residues" evidence="1">
    <location>
        <begin position="1"/>
        <end position="16"/>
    </location>
</feature>
<organism evidence="2 3">
    <name type="scientific">Brassica napus</name>
    <name type="common">Rape</name>
    <dbReference type="NCBI Taxonomy" id="3708"/>
    <lineage>
        <taxon>Eukaryota</taxon>
        <taxon>Viridiplantae</taxon>
        <taxon>Streptophyta</taxon>
        <taxon>Embryophyta</taxon>
        <taxon>Tracheophyta</taxon>
        <taxon>Spermatophyta</taxon>
        <taxon>Magnoliopsida</taxon>
        <taxon>eudicotyledons</taxon>
        <taxon>Gunneridae</taxon>
        <taxon>Pentapetalae</taxon>
        <taxon>rosids</taxon>
        <taxon>malvids</taxon>
        <taxon>Brassicales</taxon>
        <taxon>Brassicaceae</taxon>
        <taxon>Brassiceae</taxon>
        <taxon>Brassica</taxon>
    </lineage>
</organism>
<evidence type="ECO:0000256" key="1">
    <source>
        <dbReference type="SAM" id="MobiDB-lite"/>
    </source>
</evidence>
<sequence length="128" mass="14347">MRPQERTSQTRPNQMCRTGEDQTERRYQTGNTWALRNHGLRISLVVYLNKSWHGGSRVVLTAAIYDDKVGARGTARKKNQELEVEDISTPGSAISRSQSQPAQLRKYKSNIPPATALPPKANEVSVEN</sequence>
<keyword evidence="3" id="KW-1185">Reference proteome</keyword>
<dbReference type="Gramene" id="CDY12547">
    <property type="protein sequence ID" value="CDY12547"/>
    <property type="gene ID" value="GSBRNA2T00061937001"/>
</dbReference>
<accession>A0A078FHV6</accession>
<feature type="compositionally biased region" description="Polar residues" evidence="1">
    <location>
        <begin position="89"/>
        <end position="102"/>
    </location>
</feature>
<dbReference type="EMBL" id="LK032024">
    <property type="protein sequence ID" value="CDY12547.1"/>
    <property type="molecule type" value="Genomic_DNA"/>
</dbReference>
<evidence type="ECO:0000313" key="3">
    <source>
        <dbReference type="Proteomes" id="UP000028999"/>
    </source>
</evidence>
<reference evidence="2 3" key="1">
    <citation type="journal article" date="2014" name="Science">
        <title>Plant genetics. Early allopolyploid evolution in the post-Neolithic Brassica napus oilseed genome.</title>
        <authorList>
            <person name="Chalhoub B."/>
            <person name="Denoeud F."/>
            <person name="Liu S."/>
            <person name="Parkin I.A."/>
            <person name="Tang H."/>
            <person name="Wang X."/>
            <person name="Chiquet J."/>
            <person name="Belcram H."/>
            <person name="Tong C."/>
            <person name="Samans B."/>
            <person name="Correa M."/>
            <person name="Da Silva C."/>
            <person name="Just J."/>
            <person name="Falentin C."/>
            <person name="Koh C.S."/>
            <person name="Le Clainche I."/>
            <person name="Bernard M."/>
            <person name="Bento P."/>
            <person name="Noel B."/>
            <person name="Labadie K."/>
            <person name="Alberti A."/>
            <person name="Charles M."/>
            <person name="Arnaud D."/>
            <person name="Guo H."/>
            <person name="Daviaud C."/>
            <person name="Alamery S."/>
            <person name="Jabbari K."/>
            <person name="Zhao M."/>
            <person name="Edger P.P."/>
            <person name="Chelaifa H."/>
            <person name="Tack D."/>
            <person name="Lassalle G."/>
            <person name="Mestiri I."/>
            <person name="Schnel N."/>
            <person name="Le Paslier M.C."/>
            <person name="Fan G."/>
            <person name="Renault V."/>
            <person name="Bayer P.E."/>
            <person name="Golicz A.A."/>
            <person name="Manoli S."/>
            <person name="Lee T.H."/>
            <person name="Thi V.H."/>
            <person name="Chalabi S."/>
            <person name="Hu Q."/>
            <person name="Fan C."/>
            <person name="Tollenaere R."/>
            <person name="Lu Y."/>
            <person name="Battail C."/>
            <person name="Shen J."/>
            <person name="Sidebottom C.H."/>
            <person name="Wang X."/>
            <person name="Canaguier A."/>
            <person name="Chauveau A."/>
            <person name="Berard A."/>
            <person name="Deniot G."/>
            <person name="Guan M."/>
            <person name="Liu Z."/>
            <person name="Sun F."/>
            <person name="Lim Y.P."/>
            <person name="Lyons E."/>
            <person name="Town C.D."/>
            <person name="Bancroft I."/>
            <person name="Wang X."/>
            <person name="Meng J."/>
            <person name="Ma J."/>
            <person name="Pires J.C."/>
            <person name="King G.J."/>
            <person name="Brunel D."/>
            <person name="Delourme R."/>
            <person name="Renard M."/>
            <person name="Aury J.M."/>
            <person name="Adams K.L."/>
            <person name="Batley J."/>
            <person name="Snowdon R.J."/>
            <person name="Tost J."/>
            <person name="Edwards D."/>
            <person name="Zhou Y."/>
            <person name="Hua W."/>
            <person name="Sharpe A.G."/>
            <person name="Paterson A.H."/>
            <person name="Guan C."/>
            <person name="Wincker P."/>
        </authorList>
    </citation>
    <scope>NUCLEOTIDE SEQUENCE [LARGE SCALE GENOMIC DNA]</scope>
    <source>
        <strain evidence="3">cv. Darmor-bzh</strain>
    </source>
</reference>
<gene>
    <name evidence="2" type="primary">BnaC06g00730D</name>
    <name evidence="2" type="ORF">GSBRNA2T00061937001</name>
</gene>
<evidence type="ECO:0000313" key="2">
    <source>
        <dbReference type="EMBL" id="CDY12547.1"/>
    </source>
</evidence>
<protein>
    <submittedName>
        <fullName evidence="2">BnaC06g00730D protein</fullName>
    </submittedName>
</protein>
<dbReference type="AlphaFoldDB" id="A0A078FHV6"/>
<dbReference type="PaxDb" id="3708-A0A078FHV6"/>
<feature type="region of interest" description="Disordered" evidence="1">
    <location>
        <begin position="1"/>
        <end position="25"/>
    </location>
</feature>
<dbReference type="Proteomes" id="UP000028999">
    <property type="component" value="Unassembled WGS sequence"/>
</dbReference>
<proteinExistence type="predicted"/>
<feature type="region of interest" description="Disordered" evidence="1">
    <location>
        <begin position="81"/>
        <end position="128"/>
    </location>
</feature>